<dbReference type="Pfam" id="PF13280">
    <property type="entry name" value="WYL"/>
    <property type="match status" value="1"/>
</dbReference>
<comment type="caution">
    <text evidence="3">The sequence shown here is derived from an EMBL/GenBank/DDBJ whole genome shotgun (WGS) entry which is preliminary data.</text>
</comment>
<evidence type="ECO:0000259" key="2">
    <source>
        <dbReference type="Pfam" id="PF13280"/>
    </source>
</evidence>
<proteinExistence type="predicted"/>
<dbReference type="InterPro" id="IPR013196">
    <property type="entry name" value="HTH_11"/>
</dbReference>
<dbReference type="InterPro" id="IPR051534">
    <property type="entry name" value="CBASS_pafABC_assoc_protein"/>
</dbReference>
<dbReference type="InterPro" id="IPR036390">
    <property type="entry name" value="WH_DNA-bd_sf"/>
</dbReference>
<keyword evidence="4" id="KW-1185">Reference proteome</keyword>
<dbReference type="AlphaFoldDB" id="A0A927CTI3"/>
<dbReference type="SUPFAM" id="SSF46785">
    <property type="entry name" value="Winged helix' DNA-binding domain"/>
    <property type="match status" value="1"/>
</dbReference>
<protein>
    <submittedName>
        <fullName evidence="3">WYL domain-containing protein</fullName>
    </submittedName>
</protein>
<dbReference type="RefSeq" id="WP_190864958.1">
    <property type="nucleotide sequence ID" value="NZ_JACXIY010000028.1"/>
</dbReference>
<dbReference type="Gene3D" id="1.10.10.10">
    <property type="entry name" value="Winged helix-like DNA-binding domain superfamily/Winged helix DNA-binding domain"/>
    <property type="match status" value="1"/>
</dbReference>
<dbReference type="PANTHER" id="PTHR34580">
    <property type="match status" value="1"/>
</dbReference>
<evidence type="ECO:0000313" key="4">
    <source>
        <dbReference type="Proteomes" id="UP000632125"/>
    </source>
</evidence>
<reference evidence="3" key="1">
    <citation type="submission" date="2020-09" db="EMBL/GenBank/DDBJ databases">
        <title>A novel bacterium of genus Paenibacillus, isolated from South China Sea.</title>
        <authorList>
            <person name="Huang H."/>
            <person name="Mo K."/>
            <person name="Hu Y."/>
        </authorList>
    </citation>
    <scope>NUCLEOTIDE SEQUENCE</scope>
    <source>
        <strain evidence="3">IB182493</strain>
    </source>
</reference>
<name>A0A927CTI3_9BACL</name>
<organism evidence="3 4">
    <name type="scientific">Paenibacillus arenilitoris</name>
    <dbReference type="NCBI Taxonomy" id="2772299"/>
    <lineage>
        <taxon>Bacteria</taxon>
        <taxon>Bacillati</taxon>
        <taxon>Bacillota</taxon>
        <taxon>Bacilli</taxon>
        <taxon>Bacillales</taxon>
        <taxon>Paenibacillaceae</taxon>
        <taxon>Paenibacillus</taxon>
    </lineage>
</organism>
<dbReference type="InterPro" id="IPR036388">
    <property type="entry name" value="WH-like_DNA-bd_sf"/>
</dbReference>
<sequence length="321" mass="35740">MAKWDNMLKIVWLLRSGTVMTAERLAEELETSVRTVYRYIDALCASGVPIIAEPGHDGGYSLPGTFKQAPLFFDPAELKAVLHAALFAQGAGYPFEDDLRRALDKIQLYHSGDQQEDWESRTRGMDVIPSEAHRALAPVLRQLERCVAEGLTVNVRYAKNPEDEPELRKLDPYGLAYRSNRWYAAAYCHLRQAVRTFRVDRFEGLALAGETFAIPDDFSAKAHFDQAASVQKAINDVNARLARIEGDDASLDRLAGHWYLRGCVLKRDAGSLELRIDEDTMLKHLPSLLLSCGPSVRAAEPPELVREVSKAARALAAIYGA</sequence>
<evidence type="ECO:0000313" key="3">
    <source>
        <dbReference type="EMBL" id="MBD2871300.1"/>
    </source>
</evidence>
<dbReference type="PANTHER" id="PTHR34580:SF3">
    <property type="entry name" value="PROTEIN PAFB"/>
    <property type="match status" value="1"/>
</dbReference>
<gene>
    <name evidence="3" type="ORF">IDH41_22180</name>
</gene>
<dbReference type="EMBL" id="JACXIY010000028">
    <property type="protein sequence ID" value="MBD2871300.1"/>
    <property type="molecule type" value="Genomic_DNA"/>
</dbReference>
<accession>A0A927CTI3</accession>
<evidence type="ECO:0000259" key="1">
    <source>
        <dbReference type="Pfam" id="PF08279"/>
    </source>
</evidence>
<dbReference type="Pfam" id="PF08279">
    <property type="entry name" value="HTH_11"/>
    <property type="match status" value="1"/>
</dbReference>
<feature type="domain" description="Helix-turn-helix type 11" evidence="1">
    <location>
        <begin position="8"/>
        <end position="60"/>
    </location>
</feature>
<dbReference type="PROSITE" id="PS52050">
    <property type="entry name" value="WYL"/>
    <property type="match status" value="1"/>
</dbReference>
<feature type="domain" description="WYL" evidence="2">
    <location>
        <begin position="138"/>
        <end position="205"/>
    </location>
</feature>
<dbReference type="InterPro" id="IPR026881">
    <property type="entry name" value="WYL_dom"/>
</dbReference>
<dbReference type="Proteomes" id="UP000632125">
    <property type="component" value="Unassembled WGS sequence"/>
</dbReference>